<organism evidence="1 2">
    <name type="scientific">Pisum sativum</name>
    <name type="common">Garden pea</name>
    <name type="synonym">Lathyrus oleraceus</name>
    <dbReference type="NCBI Taxonomy" id="3888"/>
    <lineage>
        <taxon>Eukaryota</taxon>
        <taxon>Viridiplantae</taxon>
        <taxon>Streptophyta</taxon>
        <taxon>Embryophyta</taxon>
        <taxon>Tracheophyta</taxon>
        <taxon>Spermatophyta</taxon>
        <taxon>Magnoliopsida</taxon>
        <taxon>eudicotyledons</taxon>
        <taxon>Gunneridae</taxon>
        <taxon>Pentapetalae</taxon>
        <taxon>rosids</taxon>
        <taxon>fabids</taxon>
        <taxon>Fabales</taxon>
        <taxon>Fabaceae</taxon>
        <taxon>Papilionoideae</taxon>
        <taxon>50 kb inversion clade</taxon>
        <taxon>NPAAA clade</taxon>
        <taxon>Hologalegina</taxon>
        <taxon>IRL clade</taxon>
        <taxon>Fabeae</taxon>
        <taxon>Lathyrus</taxon>
    </lineage>
</organism>
<gene>
    <name evidence="1" type="ORF">KIW84_021445</name>
</gene>
<proteinExistence type="predicted"/>
<accession>A0A9D4Y891</accession>
<dbReference type="AlphaFoldDB" id="A0A9D4Y891"/>
<keyword evidence="2" id="KW-1185">Reference proteome</keyword>
<evidence type="ECO:0000313" key="2">
    <source>
        <dbReference type="Proteomes" id="UP001058974"/>
    </source>
</evidence>
<protein>
    <submittedName>
        <fullName evidence="1">Uncharacterized protein</fullName>
    </submittedName>
</protein>
<dbReference type="Gramene" id="Psat02G0144500-T1">
    <property type="protein sequence ID" value="KAI5434612.1"/>
    <property type="gene ID" value="KIW84_021445"/>
</dbReference>
<sequence>MTKLLQMLLPKLKSTSELKMEDGITIIVAFDKTTILEDVDKFFKVFARGKPDGFNHIESVGKVSFTAASLAPEFQNAIPSGIVPNRAWFTQLHSLATTKRSLTLPREVANHGIPEPENAQLFGSISPVPWGSALIWPIST</sequence>
<reference evidence="1 2" key="1">
    <citation type="journal article" date="2022" name="Nat. Genet.">
        <title>Improved pea reference genome and pan-genome highlight genomic features and evolutionary characteristics.</title>
        <authorList>
            <person name="Yang T."/>
            <person name="Liu R."/>
            <person name="Luo Y."/>
            <person name="Hu S."/>
            <person name="Wang D."/>
            <person name="Wang C."/>
            <person name="Pandey M.K."/>
            <person name="Ge S."/>
            <person name="Xu Q."/>
            <person name="Li N."/>
            <person name="Li G."/>
            <person name="Huang Y."/>
            <person name="Saxena R.K."/>
            <person name="Ji Y."/>
            <person name="Li M."/>
            <person name="Yan X."/>
            <person name="He Y."/>
            <person name="Liu Y."/>
            <person name="Wang X."/>
            <person name="Xiang C."/>
            <person name="Varshney R.K."/>
            <person name="Ding H."/>
            <person name="Gao S."/>
            <person name="Zong X."/>
        </authorList>
    </citation>
    <scope>NUCLEOTIDE SEQUENCE [LARGE SCALE GENOMIC DNA]</scope>
    <source>
        <strain evidence="1 2">cv. Zhongwan 6</strain>
    </source>
</reference>
<dbReference type="Proteomes" id="UP001058974">
    <property type="component" value="Chromosome 2"/>
</dbReference>
<name>A0A9D4Y891_PEA</name>
<comment type="caution">
    <text evidence="1">The sequence shown here is derived from an EMBL/GenBank/DDBJ whole genome shotgun (WGS) entry which is preliminary data.</text>
</comment>
<dbReference type="EMBL" id="JAMSHJ010000002">
    <property type="protein sequence ID" value="KAI5434612.1"/>
    <property type="molecule type" value="Genomic_DNA"/>
</dbReference>
<evidence type="ECO:0000313" key="1">
    <source>
        <dbReference type="EMBL" id="KAI5434612.1"/>
    </source>
</evidence>